<dbReference type="GO" id="GO:0006094">
    <property type="term" value="P:gluconeogenesis"/>
    <property type="evidence" value="ECO:0007669"/>
    <property type="project" value="UniProtKB-UniPathway"/>
</dbReference>
<feature type="domain" description="Pyruvate phosphate dikinase AMP/ATP-binding" evidence="17">
    <location>
        <begin position="24"/>
        <end position="347"/>
    </location>
</feature>
<dbReference type="InterPro" id="IPR006319">
    <property type="entry name" value="PEP_synth"/>
</dbReference>
<comment type="similarity">
    <text evidence="4 15">Belongs to the PEP-utilizing enzyme family.</text>
</comment>
<dbReference type="InterPro" id="IPR023151">
    <property type="entry name" value="PEP_util_CS"/>
</dbReference>
<evidence type="ECO:0000256" key="7">
    <source>
        <dbReference type="ARBA" id="ARBA00022679"/>
    </source>
</evidence>
<dbReference type="Proteomes" id="UP000207598">
    <property type="component" value="Unassembled WGS sequence"/>
</dbReference>
<evidence type="ECO:0000256" key="4">
    <source>
        <dbReference type="ARBA" id="ARBA00007837"/>
    </source>
</evidence>
<dbReference type="EC" id="2.7.9.2" evidence="5 15"/>
<evidence type="ECO:0000256" key="10">
    <source>
        <dbReference type="ARBA" id="ARBA00022777"/>
    </source>
</evidence>
<dbReference type="InterPro" id="IPR000121">
    <property type="entry name" value="PEP_util_C"/>
</dbReference>
<dbReference type="InterPro" id="IPR013815">
    <property type="entry name" value="ATP_grasp_subdomain_1"/>
</dbReference>
<dbReference type="Gene3D" id="3.30.470.20">
    <property type="entry name" value="ATP-grasp fold, B domain"/>
    <property type="match status" value="1"/>
</dbReference>
<evidence type="ECO:0000256" key="1">
    <source>
        <dbReference type="ARBA" id="ARBA00001946"/>
    </source>
</evidence>
<dbReference type="NCBIfam" id="NF005057">
    <property type="entry name" value="PRK06464.1"/>
    <property type="match status" value="1"/>
</dbReference>
<dbReference type="SUPFAM" id="SSF51621">
    <property type="entry name" value="Phosphoenolpyruvate/pyruvate domain"/>
    <property type="match status" value="1"/>
</dbReference>
<dbReference type="PANTHER" id="PTHR43030:SF1">
    <property type="entry name" value="PHOSPHOENOLPYRUVATE SYNTHASE"/>
    <property type="match status" value="1"/>
</dbReference>
<keyword evidence="8 15" id="KW-0479">Metal-binding</keyword>
<keyword evidence="10 15" id="KW-0418">Kinase</keyword>
<evidence type="ECO:0000256" key="3">
    <source>
        <dbReference type="ARBA" id="ARBA00004742"/>
    </source>
</evidence>
<dbReference type="PRINTS" id="PR01736">
    <property type="entry name" value="PHPHTRNFRASE"/>
</dbReference>
<organism evidence="19 20">
    <name type="scientific">Maliponia aquimaris</name>
    <dbReference type="NCBI Taxonomy" id="1673631"/>
    <lineage>
        <taxon>Bacteria</taxon>
        <taxon>Pseudomonadati</taxon>
        <taxon>Pseudomonadota</taxon>
        <taxon>Alphaproteobacteria</taxon>
        <taxon>Rhodobacterales</taxon>
        <taxon>Paracoccaceae</taxon>
        <taxon>Maliponia</taxon>
    </lineage>
</organism>
<comment type="catalytic activity">
    <reaction evidence="14 15">
        <text>pyruvate + ATP + H2O = phosphoenolpyruvate + AMP + phosphate + 2 H(+)</text>
        <dbReference type="Rhea" id="RHEA:11364"/>
        <dbReference type="ChEBI" id="CHEBI:15361"/>
        <dbReference type="ChEBI" id="CHEBI:15377"/>
        <dbReference type="ChEBI" id="CHEBI:15378"/>
        <dbReference type="ChEBI" id="CHEBI:30616"/>
        <dbReference type="ChEBI" id="CHEBI:43474"/>
        <dbReference type="ChEBI" id="CHEBI:58702"/>
        <dbReference type="ChEBI" id="CHEBI:456215"/>
        <dbReference type="EC" id="2.7.9.2"/>
    </reaction>
</comment>
<dbReference type="InterPro" id="IPR008279">
    <property type="entry name" value="PEP-util_enz_mobile_dom"/>
</dbReference>
<keyword evidence="12 15" id="KW-0460">Magnesium</keyword>
<dbReference type="FunFam" id="3.30.1490.20:FF:000010">
    <property type="entry name" value="Phosphoenolpyruvate synthase"/>
    <property type="match status" value="1"/>
</dbReference>
<evidence type="ECO:0000256" key="15">
    <source>
        <dbReference type="PIRNR" id="PIRNR000854"/>
    </source>
</evidence>
<evidence type="ECO:0000256" key="9">
    <source>
        <dbReference type="ARBA" id="ARBA00022741"/>
    </source>
</evidence>
<dbReference type="NCBIfam" id="TIGR01418">
    <property type="entry name" value="PEP_synth"/>
    <property type="match status" value="1"/>
</dbReference>
<evidence type="ECO:0000256" key="6">
    <source>
        <dbReference type="ARBA" id="ARBA00021623"/>
    </source>
</evidence>
<dbReference type="FunFam" id="3.30.470.20:FF:000017">
    <property type="entry name" value="Phosphoenolpyruvate synthase"/>
    <property type="match status" value="1"/>
</dbReference>
<dbReference type="PROSITE" id="PS00742">
    <property type="entry name" value="PEP_ENZYMES_2"/>
    <property type="match status" value="1"/>
</dbReference>
<dbReference type="UniPathway" id="UPA00138"/>
<keyword evidence="7 15" id="KW-0808">Transferase</keyword>
<sequence>MTKDTKAESDTLIWMDRLARGDVARVGGKNASLGEMLQALTARGIRVPPGFATTAEAYRRYITANDLGKVLTQVLGEMDSHHLTLAEAGREIRARITRGKWPEDIEAEIRAAYRRLAEETGQAEPSVAVRSSATAEDLPDASFAGQQETFLNIRGETALLAACRRCYASLFTDRAITYRQLKGFDHFEVALSIGVQLMVRSDIGGSGVMFSLDTESGFDKLVLINAAWGLGENVVQGAVSPDEYQVYKPFLDRPGTVPILHKALGAKEIKMVYGSGDGAPTRNVPTSKAERARFVLSDDEILDLARAAVLIEQHYGQPMDMEWAKDGETGLVYIVQARPETVQSRSEVGVFRTYTLGKTGEKLLSGLSVGGAVASGEVCLIETAAEIDRFVDGSVLVTSTTDPDWVPIMKRAAAIVTDHGGRTSHAAIISRELGVPAIVGTGNATEVLHDGQQITVSCAEGDEGAIYEGTAEVSITETHLDAVPETRTQVMLNIANPAAAARWWRLPADGVGLARMEFVVSNEVKVHPLALTRYDQLEPGEARDAIDRLTQGYKDRTEYFVDSLAMGLSRIAATWYPNPTIVRMSDFKTNEYADLLGGRAFEPAEENPMIGFRGASRYYSDGYRDGFALECRAIHRLRERMGFDNVVVMIPFCRTVQEADRVLEVMADNGLRRGENGLQVYVMCEIPSNVIQAEALAERFDGFSIGSNDLTQLTLGIDRDSEALSGLFDERDPAVLWMIETVIAKARKAGRKIGLCGQAPSNDPDFARLLVKAGIDTISVTPDSFLAVKAHVAEAEKDG</sequence>
<feature type="domain" description="PEP-utilising enzyme C-terminal" evidence="18">
    <location>
        <begin position="481"/>
        <end position="796"/>
    </location>
</feature>
<dbReference type="Gene3D" id="3.20.20.60">
    <property type="entry name" value="Phosphoenolpyruvate-binding domains"/>
    <property type="match status" value="1"/>
</dbReference>
<dbReference type="InterPro" id="IPR036637">
    <property type="entry name" value="Phosphohistidine_dom_sf"/>
</dbReference>
<evidence type="ECO:0000256" key="8">
    <source>
        <dbReference type="ARBA" id="ARBA00022723"/>
    </source>
</evidence>
<evidence type="ECO:0000256" key="11">
    <source>
        <dbReference type="ARBA" id="ARBA00022840"/>
    </source>
</evidence>
<evidence type="ECO:0000259" key="16">
    <source>
        <dbReference type="Pfam" id="PF00391"/>
    </source>
</evidence>
<dbReference type="PROSITE" id="PS00370">
    <property type="entry name" value="PEP_ENZYMES_PHOS_SITE"/>
    <property type="match status" value="1"/>
</dbReference>
<dbReference type="PANTHER" id="PTHR43030">
    <property type="entry name" value="PHOSPHOENOLPYRUVATE SYNTHASE"/>
    <property type="match status" value="1"/>
</dbReference>
<comment type="pathway">
    <text evidence="3 15">Carbohydrate biosynthesis; gluconeogenesis.</text>
</comment>
<dbReference type="GO" id="GO:0005524">
    <property type="term" value="F:ATP binding"/>
    <property type="evidence" value="ECO:0007669"/>
    <property type="project" value="UniProtKB-KW"/>
</dbReference>
<proteinExistence type="inferred from homology"/>
<evidence type="ECO:0000313" key="20">
    <source>
        <dbReference type="Proteomes" id="UP000207598"/>
    </source>
</evidence>
<dbReference type="RefSeq" id="WP_094020007.1">
    <property type="nucleotide sequence ID" value="NZ_FXYF01000002.1"/>
</dbReference>
<evidence type="ECO:0000259" key="17">
    <source>
        <dbReference type="Pfam" id="PF01326"/>
    </source>
</evidence>
<keyword evidence="9 15" id="KW-0547">Nucleotide-binding</keyword>
<evidence type="ECO:0000259" key="18">
    <source>
        <dbReference type="Pfam" id="PF02896"/>
    </source>
</evidence>
<evidence type="ECO:0000313" key="19">
    <source>
        <dbReference type="EMBL" id="SMX36481.1"/>
    </source>
</evidence>
<dbReference type="AlphaFoldDB" id="A0A238K0P3"/>
<keyword evidence="20" id="KW-1185">Reference proteome</keyword>
<dbReference type="GO" id="GO:0046872">
    <property type="term" value="F:metal ion binding"/>
    <property type="evidence" value="ECO:0007669"/>
    <property type="project" value="UniProtKB-KW"/>
</dbReference>
<dbReference type="InterPro" id="IPR002192">
    <property type="entry name" value="PPDK_AMP/ATP-bd"/>
</dbReference>
<evidence type="ECO:0000256" key="14">
    <source>
        <dbReference type="ARBA" id="ARBA00047700"/>
    </source>
</evidence>
<dbReference type="InterPro" id="IPR015813">
    <property type="entry name" value="Pyrv/PenolPyrv_kinase-like_dom"/>
</dbReference>
<evidence type="ECO:0000256" key="5">
    <source>
        <dbReference type="ARBA" id="ARBA00011996"/>
    </source>
</evidence>
<dbReference type="GO" id="GO:0008986">
    <property type="term" value="F:pyruvate, water dikinase activity"/>
    <property type="evidence" value="ECO:0007669"/>
    <property type="project" value="UniProtKB-EC"/>
</dbReference>
<name>A0A238K0P3_9RHOB</name>
<dbReference type="Gene3D" id="3.50.30.10">
    <property type="entry name" value="Phosphohistidine domain"/>
    <property type="match status" value="1"/>
</dbReference>
<keyword evidence="19" id="KW-0670">Pyruvate</keyword>
<dbReference type="SUPFAM" id="SSF52009">
    <property type="entry name" value="Phosphohistidine domain"/>
    <property type="match status" value="1"/>
</dbReference>
<dbReference type="Gene3D" id="3.30.1490.20">
    <property type="entry name" value="ATP-grasp fold, A domain"/>
    <property type="match status" value="1"/>
</dbReference>
<evidence type="ECO:0000256" key="13">
    <source>
        <dbReference type="ARBA" id="ARBA00033470"/>
    </source>
</evidence>
<protein>
    <recommendedName>
        <fullName evidence="6 15">Phosphoenolpyruvate synthase</fullName>
        <shortName evidence="15">PEP synthase</shortName>
        <ecNumber evidence="5 15">2.7.9.2</ecNumber>
    </recommendedName>
    <alternativeName>
        <fullName evidence="13 15">Pyruvate, water dikinase</fullName>
    </alternativeName>
</protein>
<feature type="domain" description="PEP-utilising enzyme mobile" evidence="16">
    <location>
        <begin position="392"/>
        <end position="461"/>
    </location>
</feature>
<reference evidence="19 20" key="1">
    <citation type="submission" date="2017-05" db="EMBL/GenBank/DDBJ databases">
        <authorList>
            <person name="Song R."/>
            <person name="Chenine A.L."/>
            <person name="Ruprecht R.M."/>
        </authorList>
    </citation>
    <scope>NUCLEOTIDE SEQUENCE [LARGE SCALE GENOMIC DNA]</scope>
    <source>
        <strain evidence="19 20">CECT 8898</strain>
    </source>
</reference>
<dbReference type="EMBL" id="FXYF01000002">
    <property type="protein sequence ID" value="SMX36481.1"/>
    <property type="molecule type" value="Genomic_DNA"/>
</dbReference>
<keyword evidence="11 15" id="KW-0067">ATP-binding</keyword>
<dbReference type="Pfam" id="PF02896">
    <property type="entry name" value="PEP-utilizers_C"/>
    <property type="match status" value="1"/>
</dbReference>
<dbReference type="PIRSF" id="PIRSF000854">
    <property type="entry name" value="PEP_synthase"/>
    <property type="match status" value="1"/>
</dbReference>
<comment type="cofactor">
    <cofactor evidence="1 15">
        <name>Mg(2+)</name>
        <dbReference type="ChEBI" id="CHEBI:18420"/>
    </cofactor>
</comment>
<dbReference type="Pfam" id="PF00391">
    <property type="entry name" value="PEP-utilizers"/>
    <property type="match status" value="1"/>
</dbReference>
<gene>
    <name evidence="19" type="primary">ppsA</name>
    <name evidence="19" type="ORF">MAA8898_00883</name>
</gene>
<comment type="function">
    <text evidence="2 15">Catalyzes the phosphorylation of pyruvate to phosphoenolpyruvate.</text>
</comment>
<dbReference type="InterPro" id="IPR040442">
    <property type="entry name" value="Pyrv_kinase-like_dom_sf"/>
</dbReference>
<accession>A0A238K0P3</accession>
<evidence type="ECO:0000256" key="2">
    <source>
        <dbReference type="ARBA" id="ARBA00002988"/>
    </source>
</evidence>
<dbReference type="SUPFAM" id="SSF56059">
    <property type="entry name" value="Glutathione synthetase ATP-binding domain-like"/>
    <property type="match status" value="1"/>
</dbReference>
<dbReference type="OrthoDB" id="9765468at2"/>
<evidence type="ECO:0000256" key="12">
    <source>
        <dbReference type="ARBA" id="ARBA00022842"/>
    </source>
</evidence>
<dbReference type="Pfam" id="PF01326">
    <property type="entry name" value="PPDK_N"/>
    <property type="match status" value="1"/>
</dbReference>
<dbReference type="InterPro" id="IPR018274">
    <property type="entry name" value="PEP_util_AS"/>
</dbReference>